<keyword evidence="3" id="KW-0175">Coiled coil</keyword>
<dbReference type="InterPro" id="IPR027417">
    <property type="entry name" value="P-loop_NTPase"/>
</dbReference>
<proteinExistence type="predicted"/>
<protein>
    <recommendedName>
        <fullName evidence="4">NACHT domain-containing protein</fullName>
    </recommendedName>
</protein>
<accession>A0A0D9NM53</accession>
<dbReference type="Proteomes" id="UP000054544">
    <property type="component" value="Unassembled WGS sequence"/>
</dbReference>
<keyword evidence="6" id="KW-1185">Reference proteome</keyword>
<dbReference type="PROSITE" id="PS50837">
    <property type="entry name" value="NACHT"/>
    <property type="match status" value="1"/>
</dbReference>
<feature type="repeat" description="ANK" evidence="2">
    <location>
        <begin position="952"/>
        <end position="984"/>
    </location>
</feature>
<dbReference type="InterPro" id="IPR053137">
    <property type="entry name" value="NLR-like"/>
</dbReference>
<dbReference type="InterPro" id="IPR054471">
    <property type="entry name" value="GPIID_WHD"/>
</dbReference>
<dbReference type="STRING" id="1291518.A0A0D9NM53"/>
<evidence type="ECO:0000256" key="3">
    <source>
        <dbReference type="SAM" id="Coils"/>
    </source>
</evidence>
<name>A0A0D9NM53_METAN</name>
<dbReference type="GO" id="GO:0009116">
    <property type="term" value="P:nucleoside metabolic process"/>
    <property type="evidence" value="ECO:0007669"/>
    <property type="project" value="InterPro"/>
</dbReference>
<dbReference type="GO" id="GO:0003824">
    <property type="term" value="F:catalytic activity"/>
    <property type="evidence" value="ECO:0007669"/>
    <property type="project" value="InterPro"/>
</dbReference>
<evidence type="ECO:0000256" key="1">
    <source>
        <dbReference type="ARBA" id="ARBA00022737"/>
    </source>
</evidence>
<feature type="repeat" description="ANK" evidence="2">
    <location>
        <begin position="1152"/>
        <end position="1184"/>
    </location>
</feature>
<feature type="repeat" description="ANK" evidence="2">
    <location>
        <begin position="1093"/>
        <end position="1125"/>
    </location>
</feature>
<evidence type="ECO:0000313" key="6">
    <source>
        <dbReference type="Proteomes" id="UP000054544"/>
    </source>
</evidence>
<keyword evidence="2" id="KW-0040">ANK repeat</keyword>
<organism evidence="5 6">
    <name type="scientific">Metarhizium anisopliae BRIP 53293</name>
    <dbReference type="NCBI Taxonomy" id="1291518"/>
    <lineage>
        <taxon>Eukaryota</taxon>
        <taxon>Fungi</taxon>
        <taxon>Dikarya</taxon>
        <taxon>Ascomycota</taxon>
        <taxon>Pezizomycotina</taxon>
        <taxon>Sordariomycetes</taxon>
        <taxon>Hypocreomycetidae</taxon>
        <taxon>Hypocreales</taxon>
        <taxon>Clavicipitaceae</taxon>
        <taxon>Metarhizium</taxon>
    </lineage>
</organism>
<dbReference type="SUPFAM" id="SSF52540">
    <property type="entry name" value="P-loop containing nucleoside triphosphate hydrolases"/>
    <property type="match status" value="1"/>
</dbReference>
<gene>
    <name evidence="5" type="ORF">H634G_11047</name>
</gene>
<dbReference type="SUPFAM" id="SSF53167">
    <property type="entry name" value="Purine and uridine phosphorylases"/>
    <property type="match status" value="1"/>
</dbReference>
<dbReference type="Pfam" id="PF12796">
    <property type="entry name" value="Ank_2"/>
    <property type="match status" value="2"/>
</dbReference>
<evidence type="ECO:0000256" key="2">
    <source>
        <dbReference type="PROSITE-ProRule" id="PRU00023"/>
    </source>
</evidence>
<dbReference type="Pfam" id="PF22939">
    <property type="entry name" value="WHD_GPIID"/>
    <property type="match status" value="1"/>
</dbReference>
<dbReference type="Pfam" id="PF23239">
    <property type="entry name" value="DUF7069"/>
    <property type="match status" value="1"/>
</dbReference>
<feature type="coiled-coil region" evidence="3">
    <location>
        <begin position="350"/>
        <end position="377"/>
    </location>
</feature>
<evidence type="ECO:0000259" key="4">
    <source>
        <dbReference type="PROSITE" id="PS50837"/>
    </source>
</evidence>
<dbReference type="Gene3D" id="1.25.40.20">
    <property type="entry name" value="Ankyrin repeat-containing domain"/>
    <property type="match status" value="2"/>
</dbReference>
<sequence length="1442" mass="162802">MSNPHDYTVGWICAVKVEYVAAQAFLDEEHEGPEYVDQNDNNDYTLGRIGKHYVVIAVLPNGEYGNSSAAVVARDLLHSFPNIRIGLRVGIGGGAPSSKHDIRLGDIVVSAPRDGSGGVFQYDFGKTVQNESFQPTGFLNQPPTLLRTAVSGLEAQYERKGHQLERAICSILEEYPRLRQKYKRPDPDSDKLYRASVVHPPNNESNCLAVCGDETSNLILRSERTEDEDNPAIHYGLIASANQLMKDALVRDKLLAEKDILCFEMEAAGLMNHFPCLVVRGICDYSDSHKNNDWQGYAAMTAAAYTKDLLCRVTPNKVEAEKKISDILSGFHHVAQDHLNIAEQHHGVAEEHLDIAKEQLQAQKDLAKERLSEKEQKCHQLFRLTTASGDATYEWYKGRVEKRVEGTCMWFLEHEHFQSWLRQDSGPLLVSADPGCGKSVLARYLIDDYLPKYLPRSATICYFFFKYQDQNTVRQALCALLHQLFSHKLSLIKHAMTQYNKDGQGLVNSTNSLWEVLRNAVQDSQAGPVVIVLDALDECAESEFVDLMRRIEKQCRSDQIAYGKLKYLLTSRPYEQIVSKIRDLLIIFPNIHIPGEEESETITREVNYVITRRVGKLSQTKNLSSQVKGHLEKRLHETTHCTYLWVYLVFEYLEKVTFKRTSKGIESTIAALPKSVNEAYEQILSKCDDEEHQMVRKALSIILAASRPLTVLEMNVAMNIDDKSRSPQDLDLEGESAFETRLRSSCGLFVSIYHGRVYFLHQTAREFLLKDSVSRTPIPSEWHWYHAITVHQAHAVLAEVCMLYLNLFNSIVSLPNNGDWDPTYYGDSLAFLDYSAKTWSIHFREANIKANSEKTLLASKLCDPRSKTYLLWFRVYWRSIDMNIPKHFTDLMVASHLGLVAVVKRLLVKVTETESKDDYQRTSLSLAAQMGHESIVMLLIQCGANPETRDKYNRTPLSLAAERGHGTVVKLLLETVKGIDVNSLSSGPFIGERSPLSYAAENGHELVVNLLLAHGGVTIDSEDGKGRTPLMYAAAAARNQVARILIEHGASIMKTDYERKGMLHHAIVNANSDLHLVESFITLGAPTASVDAENMTPLHYTVRQGREDIARSLLQAGVSVNVAVQRRTWTHNSRKHYRLHPTQPTLLYRPKRGLTPLHYAAWVGHDKMVSFFLQHEADPNTISEYGETPLHLALANTMRGPKYTEYTDDWTDSDCKVEGILDYISINEKDEYTAAQSTIFDRRMAVLNALLGDSRTNVTITDFKSESALHKVQYGKYGSGEFVERLMRRNLVPLSRCCDNKTPLHLACEARDFRLIHILASRISITQCDSDGRNALHLASKSGCVQTMAEVIKVCKIHEIDLSQTRDHRQGNALHCYVRSICLEERGIRLLLDYGVDCGAIDVDGNLPLSLYLDEPIFGIEHNIFRLLLADRFTRRVSTTVS</sequence>
<feature type="repeat" description="ANK" evidence="2">
    <location>
        <begin position="919"/>
        <end position="951"/>
    </location>
</feature>
<dbReference type="SMART" id="SM00248">
    <property type="entry name" value="ANK"/>
    <property type="match status" value="13"/>
</dbReference>
<dbReference type="PROSITE" id="PS50297">
    <property type="entry name" value="ANK_REP_REGION"/>
    <property type="match status" value="5"/>
</dbReference>
<dbReference type="Pfam" id="PF00023">
    <property type="entry name" value="Ank"/>
    <property type="match status" value="1"/>
</dbReference>
<dbReference type="InterPro" id="IPR056884">
    <property type="entry name" value="NPHP3-like_N"/>
</dbReference>
<keyword evidence="1" id="KW-0677">Repeat</keyword>
<dbReference type="Gene3D" id="3.40.50.300">
    <property type="entry name" value="P-loop containing nucleotide triphosphate hydrolases"/>
    <property type="match status" value="1"/>
</dbReference>
<dbReference type="InterPro" id="IPR035994">
    <property type="entry name" value="Nucleoside_phosphorylase_sf"/>
</dbReference>
<dbReference type="PANTHER" id="PTHR46082">
    <property type="entry name" value="ATP/GTP-BINDING PROTEIN-RELATED"/>
    <property type="match status" value="1"/>
</dbReference>
<dbReference type="PANTHER" id="PTHR46082:SF11">
    <property type="entry name" value="AAA+ ATPASE DOMAIN-CONTAINING PROTEIN-RELATED"/>
    <property type="match status" value="1"/>
</dbReference>
<dbReference type="EMBL" id="KE384788">
    <property type="protein sequence ID" value="KJK73685.1"/>
    <property type="molecule type" value="Genomic_DNA"/>
</dbReference>
<feature type="domain" description="NACHT" evidence="4">
    <location>
        <begin position="426"/>
        <end position="573"/>
    </location>
</feature>
<dbReference type="Pfam" id="PF24883">
    <property type="entry name" value="NPHP3_N"/>
    <property type="match status" value="1"/>
</dbReference>
<dbReference type="SUPFAM" id="SSF48403">
    <property type="entry name" value="Ankyrin repeat"/>
    <property type="match status" value="2"/>
</dbReference>
<evidence type="ECO:0000313" key="5">
    <source>
        <dbReference type="EMBL" id="KJK73685.1"/>
    </source>
</evidence>
<dbReference type="InterPro" id="IPR055497">
    <property type="entry name" value="DUF7069"/>
</dbReference>
<dbReference type="InterPro" id="IPR002110">
    <property type="entry name" value="Ankyrin_rpt"/>
</dbReference>
<dbReference type="Pfam" id="PF13857">
    <property type="entry name" value="Ank_5"/>
    <property type="match status" value="1"/>
</dbReference>
<dbReference type="Gene3D" id="3.40.50.1580">
    <property type="entry name" value="Nucleoside phosphorylase domain"/>
    <property type="match status" value="1"/>
</dbReference>
<reference evidence="6" key="1">
    <citation type="journal article" date="2014" name="BMC Genomics">
        <title>The genome sequence of the biocontrol fungus Metarhizium anisopliae and comparative genomics of Metarhizium species.</title>
        <authorList>
            <person name="Pattemore J.A."/>
            <person name="Hane J.K."/>
            <person name="Williams A.H."/>
            <person name="Wilson B.A."/>
            <person name="Stodart B.J."/>
            <person name="Ash G.J."/>
        </authorList>
    </citation>
    <scope>NUCLEOTIDE SEQUENCE [LARGE SCALE GENOMIC DNA]</scope>
    <source>
        <strain evidence="6">BRIP 53293</strain>
    </source>
</reference>
<dbReference type="InterPro" id="IPR007111">
    <property type="entry name" value="NACHT_NTPase"/>
</dbReference>
<dbReference type="PROSITE" id="PS50088">
    <property type="entry name" value="ANK_REPEAT"/>
    <property type="match status" value="5"/>
</dbReference>
<feature type="repeat" description="ANK" evidence="2">
    <location>
        <begin position="1025"/>
        <end position="1057"/>
    </location>
</feature>
<dbReference type="InterPro" id="IPR036770">
    <property type="entry name" value="Ankyrin_rpt-contain_sf"/>
</dbReference>